<dbReference type="InterPro" id="IPR019819">
    <property type="entry name" value="Carboxylesterase_B_CS"/>
</dbReference>
<sequence>MTSWPSSVRLNNISVFAGTFPLLLAFSSVAFAQAPAPIIDVGNARYRGTVNAATNISSYSGIRYAAAPVGGLRFRAPQNPPVLEGVQQATTQPQQCLQAGSGNSPTNPNPTSSLSSRATQDPEDCLFLNVFFPGSTVPARPLPVVFWIHGGGYVAGGAGSFNGGDLISEAKNGVVTVIIQYRLGIFGMDVTFYSSTCVDHPLAGFLSGSQVKANGALNAGLLDQEFALKWVQQHISKFGGDPDRVTIWGESAGAGSVLQHVVARDGRTSPPLFRAAMSSSSFLPSQHPFDGAVPESIFSQVVSQTGCGGSADTLSCLRAANVSILQAANVNVNRAGFFGTFVAVPVVDGEFITQRPTQALRQRRVNGRALLAVTNTHEGNSFVDQSTAATVTAADYALRLFPSIGAVNAATVARLYSGVGAPIDQANAIMGESIFICPTYFMLNAFPGTSFKGEFAVPNGSHGEDVAFYFTSSGPPAFNNPTFITAFSGAFMDFATALDPNRKIDSTNITPQWSRHLIGNAEMLFNRTVGGASDIRAITTSSTLLQRCAFWESVGRLTAQ</sequence>
<dbReference type="Proteomes" id="UP000623687">
    <property type="component" value="Unassembled WGS sequence"/>
</dbReference>
<proteinExistence type="inferred from homology"/>
<feature type="signal peptide" evidence="3">
    <location>
        <begin position="1"/>
        <end position="32"/>
    </location>
</feature>
<dbReference type="AlphaFoldDB" id="A0A8H6ZQL5"/>
<dbReference type="EMBL" id="JACETU010000007">
    <property type="protein sequence ID" value="KAF7424799.1"/>
    <property type="molecule type" value="Genomic_DNA"/>
</dbReference>
<dbReference type="VEuPathDB" id="FungiDB:PC9H_010110"/>
<gene>
    <name evidence="6" type="ORF">PC9H_010110</name>
</gene>
<dbReference type="PROSITE" id="PS00941">
    <property type="entry name" value="CARBOXYLESTERASE_B_2"/>
    <property type="match status" value="1"/>
</dbReference>
<feature type="chain" id="PRO_5034997817" description="Carboxylic ester hydrolase" evidence="3">
    <location>
        <begin position="33"/>
        <end position="560"/>
    </location>
</feature>
<keyword evidence="7" id="KW-1185">Reference proteome</keyword>
<comment type="caution">
    <text evidence="6">The sequence shown here is derived from an EMBL/GenBank/DDBJ whole genome shotgun (WGS) entry which is preliminary data.</text>
</comment>
<comment type="similarity">
    <text evidence="1 3">Belongs to the type-B carboxylesterase/lipase family.</text>
</comment>
<dbReference type="InterPro" id="IPR019826">
    <property type="entry name" value="Carboxylesterase_B_AS"/>
</dbReference>
<evidence type="ECO:0000259" key="5">
    <source>
        <dbReference type="Pfam" id="PF00135"/>
    </source>
</evidence>
<organism evidence="6 7">
    <name type="scientific">Pleurotus ostreatus</name>
    <name type="common">Oyster mushroom</name>
    <name type="synonym">White-rot fungus</name>
    <dbReference type="NCBI Taxonomy" id="5322"/>
    <lineage>
        <taxon>Eukaryota</taxon>
        <taxon>Fungi</taxon>
        <taxon>Dikarya</taxon>
        <taxon>Basidiomycota</taxon>
        <taxon>Agaricomycotina</taxon>
        <taxon>Agaricomycetes</taxon>
        <taxon>Agaricomycetidae</taxon>
        <taxon>Agaricales</taxon>
        <taxon>Pleurotineae</taxon>
        <taxon>Pleurotaceae</taxon>
        <taxon>Pleurotus</taxon>
    </lineage>
</organism>
<keyword evidence="2 3" id="KW-0378">Hydrolase</keyword>
<feature type="domain" description="Carboxylesterase type B" evidence="5">
    <location>
        <begin position="204"/>
        <end position="389"/>
    </location>
</feature>
<dbReference type="Gene3D" id="3.40.50.1820">
    <property type="entry name" value="alpha/beta hydrolase"/>
    <property type="match status" value="1"/>
</dbReference>
<evidence type="ECO:0000313" key="7">
    <source>
        <dbReference type="Proteomes" id="UP000623687"/>
    </source>
</evidence>
<evidence type="ECO:0000313" key="6">
    <source>
        <dbReference type="EMBL" id="KAF7424799.1"/>
    </source>
</evidence>
<name>A0A8H6ZQL5_PLEOS</name>
<dbReference type="InterPro" id="IPR050309">
    <property type="entry name" value="Type-B_Carboxylest/Lipase"/>
</dbReference>
<feature type="region of interest" description="Disordered" evidence="4">
    <location>
        <begin position="84"/>
        <end position="119"/>
    </location>
</feature>
<keyword evidence="3" id="KW-0732">Signal</keyword>
<dbReference type="PROSITE" id="PS00122">
    <property type="entry name" value="CARBOXYLESTERASE_B_1"/>
    <property type="match status" value="1"/>
</dbReference>
<dbReference type="InterPro" id="IPR029058">
    <property type="entry name" value="AB_hydrolase_fold"/>
</dbReference>
<feature type="compositionally biased region" description="Low complexity" evidence="4">
    <location>
        <begin position="87"/>
        <end position="116"/>
    </location>
</feature>
<dbReference type="GO" id="GO:0016787">
    <property type="term" value="F:hydrolase activity"/>
    <property type="evidence" value="ECO:0007669"/>
    <property type="project" value="UniProtKB-KW"/>
</dbReference>
<dbReference type="SUPFAM" id="SSF53474">
    <property type="entry name" value="alpha/beta-Hydrolases"/>
    <property type="match status" value="1"/>
</dbReference>
<feature type="domain" description="Carboxylesterase type B" evidence="5">
    <location>
        <begin position="37"/>
        <end position="187"/>
    </location>
</feature>
<evidence type="ECO:0000256" key="3">
    <source>
        <dbReference type="RuleBase" id="RU361235"/>
    </source>
</evidence>
<evidence type="ECO:0000256" key="4">
    <source>
        <dbReference type="SAM" id="MobiDB-lite"/>
    </source>
</evidence>
<dbReference type="OrthoDB" id="408631at2759"/>
<evidence type="ECO:0000256" key="1">
    <source>
        <dbReference type="ARBA" id="ARBA00005964"/>
    </source>
</evidence>
<evidence type="ECO:0000256" key="2">
    <source>
        <dbReference type="ARBA" id="ARBA00022801"/>
    </source>
</evidence>
<dbReference type="PANTHER" id="PTHR11559">
    <property type="entry name" value="CARBOXYLESTERASE"/>
    <property type="match status" value="1"/>
</dbReference>
<accession>A0A8H6ZQL5</accession>
<dbReference type="Pfam" id="PF00135">
    <property type="entry name" value="COesterase"/>
    <property type="match status" value="2"/>
</dbReference>
<reference evidence="6" key="1">
    <citation type="submission" date="2019-07" db="EMBL/GenBank/DDBJ databases">
        <authorList>
            <person name="Palmer J.M."/>
        </authorList>
    </citation>
    <scope>NUCLEOTIDE SEQUENCE</scope>
    <source>
        <strain evidence="6">PC9</strain>
    </source>
</reference>
<dbReference type="GeneID" id="59379928"/>
<protein>
    <recommendedName>
        <fullName evidence="3">Carboxylic ester hydrolase</fullName>
        <ecNumber evidence="3">3.1.1.-</ecNumber>
    </recommendedName>
</protein>
<dbReference type="InterPro" id="IPR002018">
    <property type="entry name" value="CarbesteraseB"/>
</dbReference>
<dbReference type="EC" id="3.1.1.-" evidence="3"/>
<dbReference type="RefSeq" id="XP_036628993.1">
    <property type="nucleotide sequence ID" value="XM_036779604.1"/>
</dbReference>